<dbReference type="EMBL" id="BGPR01018485">
    <property type="protein sequence ID" value="GBN79281.1"/>
    <property type="molecule type" value="Genomic_DNA"/>
</dbReference>
<sequence>MLQQGMGWWLKWPSKLGESNSCPIQPKSPCFKGAKRKKSPWIKELIGVVLYNMTPPAQNLRVYTVGAEFSEKETQFLYFTLKPFSKDTSLEGFQEFQRQGPTA</sequence>
<name>A0A4Y2RU81_ARAVE</name>
<comment type="caution">
    <text evidence="1">The sequence shown here is derived from an EMBL/GenBank/DDBJ whole genome shotgun (WGS) entry which is preliminary data.</text>
</comment>
<organism evidence="1 2">
    <name type="scientific">Araneus ventricosus</name>
    <name type="common">Orbweaver spider</name>
    <name type="synonym">Epeira ventricosa</name>
    <dbReference type="NCBI Taxonomy" id="182803"/>
    <lineage>
        <taxon>Eukaryota</taxon>
        <taxon>Metazoa</taxon>
        <taxon>Ecdysozoa</taxon>
        <taxon>Arthropoda</taxon>
        <taxon>Chelicerata</taxon>
        <taxon>Arachnida</taxon>
        <taxon>Araneae</taxon>
        <taxon>Araneomorphae</taxon>
        <taxon>Entelegynae</taxon>
        <taxon>Araneoidea</taxon>
        <taxon>Araneidae</taxon>
        <taxon>Araneus</taxon>
    </lineage>
</organism>
<accession>A0A4Y2RU81</accession>
<dbReference type="AlphaFoldDB" id="A0A4Y2RU81"/>
<protein>
    <submittedName>
        <fullName evidence="1">Uncharacterized protein</fullName>
    </submittedName>
</protein>
<keyword evidence="2" id="KW-1185">Reference proteome</keyword>
<evidence type="ECO:0000313" key="2">
    <source>
        <dbReference type="Proteomes" id="UP000499080"/>
    </source>
</evidence>
<gene>
    <name evidence="1" type="ORF">AVEN_246990_1</name>
</gene>
<proteinExistence type="predicted"/>
<dbReference type="Proteomes" id="UP000499080">
    <property type="component" value="Unassembled WGS sequence"/>
</dbReference>
<reference evidence="1 2" key="1">
    <citation type="journal article" date="2019" name="Sci. Rep.">
        <title>Orb-weaving spider Araneus ventricosus genome elucidates the spidroin gene catalogue.</title>
        <authorList>
            <person name="Kono N."/>
            <person name="Nakamura H."/>
            <person name="Ohtoshi R."/>
            <person name="Moran D.A.P."/>
            <person name="Shinohara A."/>
            <person name="Yoshida Y."/>
            <person name="Fujiwara M."/>
            <person name="Mori M."/>
            <person name="Tomita M."/>
            <person name="Arakawa K."/>
        </authorList>
    </citation>
    <scope>NUCLEOTIDE SEQUENCE [LARGE SCALE GENOMIC DNA]</scope>
</reference>
<evidence type="ECO:0000313" key="1">
    <source>
        <dbReference type="EMBL" id="GBN79281.1"/>
    </source>
</evidence>